<dbReference type="NCBIfam" id="TIGR00278">
    <property type="entry name" value="membrane protein insertion efficiency factor YidD"/>
    <property type="match status" value="1"/>
</dbReference>
<dbReference type="EMBL" id="JAEIOS010000013">
    <property type="protein sequence ID" value="MBI8989733.1"/>
    <property type="molecule type" value="Genomic_DNA"/>
</dbReference>
<dbReference type="AlphaFoldDB" id="A0A934I9G5"/>
<keyword evidence="1" id="KW-1003">Cell membrane</keyword>
<comment type="subcellular location">
    <subcellularLocation>
        <location evidence="1">Cell membrane</location>
        <topology evidence="1">Peripheral membrane protein</topology>
        <orientation evidence="1">Cytoplasmic side</orientation>
    </subcellularLocation>
</comment>
<evidence type="ECO:0000256" key="1">
    <source>
        <dbReference type="HAMAP-Rule" id="MF_00386"/>
    </source>
</evidence>
<dbReference type="HAMAP" id="MF_00386">
    <property type="entry name" value="UPF0161_YidD"/>
    <property type="match status" value="1"/>
</dbReference>
<sequence length="131" mass="14031">MFGKLWAESGAGPVADSPRTCPRCGASSVEPGRRPRESAVSRALLSGVRFYQNYISPLKMGSTCRFEPTCSAYALQVISARGAVTGIVLTLVRLSKCGPWHPGGYDPAPQFRATEDRPGCPHCTPTTTKES</sequence>
<proteinExistence type="inferred from homology"/>
<name>A0A934I9G5_9CORY</name>
<dbReference type="Proteomes" id="UP000645966">
    <property type="component" value="Unassembled WGS sequence"/>
</dbReference>
<dbReference type="InterPro" id="IPR002696">
    <property type="entry name" value="Membr_insert_effic_factor_YidD"/>
</dbReference>
<dbReference type="SMART" id="SM01234">
    <property type="entry name" value="Haemolytic"/>
    <property type="match status" value="1"/>
</dbReference>
<keyword evidence="1" id="KW-0472">Membrane</keyword>
<evidence type="ECO:0000313" key="3">
    <source>
        <dbReference type="EMBL" id="MBI8989733.1"/>
    </source>
</evidence>
<feature type="region of interest" description="Disordered" evidence="2">
    <location>
        <begin position="1"/>
        <end position="38"/>
    </location>
</feature>
<organism evidence="3 4">
    <name type="scientific">Corynebacterium meridianum</name>
    <dbReference type="NCBI Taxonomy" id="2765363"/>
    <lineage>
        <taxon>Bacteria</taxon>
        <taxon>Bacillati</taxon>
        <taxon>Actinomycetota</taxon>
        <taxon>Actinomycetes</taxon>
        <taxon>Mycobacteriales</taxon>
        <taxon>Corynebacteriaceae</taxon>
        <taxon>Corynebacterium</taxon>
    </lineage>
</organism>
<evidence type="ECO:0000313" key="4">
    <source>
        <dbReference type="Proteomes" id="UP000645966"/>
    </source>
</evidence>
<comment type="function">
    <text evidence="1">Could be involved in insertion of integral membrane proteins into the membrane.</text>
</comment>
<reference evidence="3" key="1">
    <citation type="submission" date="2020-12" db="EMBL/GenBank/DDBJ databases">
        <title>Genome public.</title>
        <authorList>
            <person name="Sun Q."/>
        </authorList>
    </citation>
    <scope>NUCLEOTIDE SEQUENCE</scope>
    <source>
        <strain evidence="3">CCM 8863</strain>
    </source>
</reference>
<dbReference type="GO" id="GO:0005886">
    <property type="term" value="C:plasma membrane"/>
    <property type="evidence" value="ECO:0007669"/>
    <property type="project" value="UniProtKB-SubCell"/>
</dbReference>
<comment type="similarity">
    <text evidence="1">Belongs to the UPF0161 family.</text>
</comment>
<dbReference type="PANTHER" id="PTHR33383">
    <property type="entry name" value="MEMBRANE PROTEIN INSERTION EFFICIENCY FACTOR-RELATED"/>
    <property type="match status" value="1"/>
</dbReference>
<accession>A0A934I9G5</accession>
<dbReference type="Pfam" id="PF01809">
    <property type="entry name" value="YidD"/>
    <property type="match status" value="1"/>
</dbReference>
<feature type="region of interest" description="Disordered" evidence="2">
    <location>
        <begin position="106"/>
        <end position="131"/>
    </location>
</feature>
<gene>
    <name evidence="3" type="primary">yidD</name>
    <name evidence="3" type="ORF">JDV75_08155</name>
</gene>
<protein>
    <recommendedName>
        <fullName evidence="1">Putative membrane protein insertion efficiency factor</fullName>
    </recommendedName>
</protein>
<comment type="caution">
    <text evidence="3">The sequence shown here is derived from an EMBL/GenBank/DDBJ whole genome shotgun (WGS) entry which is preliminary data.</text>
</comment>
<keyword evidence="4" id="KW-1185">Reference proteome</keyword>
<evidence type="ECO:0000256" key="2">
    <source>
        <dbReference type="SAM" id="MobiDB-lite"/>
    </source>
</evidence>
<dbReference type="RefSeq" id="WP_198739087.1">
    <property type="nucleotide sequence ID" value="NZ_JAEIOS010000013.1"/>
</dbReference>
<dbReference type="PANTHER" id="PTHR33383:SF1">
    <property type="entry name" value="MEMBRANE PROTEIN INSERTION EFFICIENCY FACTOR-RELATED"/>
    <property type="match status" value="1"/>
</dbReference>